<evidence type="ECO:0000313" key="3">
    <source>
        <dbReference type="WBParaSite" id="EVEC_0000370101-mRNA-1"/>
    </source>
</evidence>
<name>A0A0N4V180_ENTVE</name>
<organism evidence="3">
    <name type="scientific">Enterobius vermicularis</name>
    <name type="common">Human pinworm</name>
    <dbReference type="NCBI Taxonomy" id="51028"/>
    <lineage>
        <taxon>Eukaryota</taxon>
        <taxon>Metazoa</taxon>
        <taxon>Ecdysozoa</taxon>
        <taxon>Nematoda</taxon>
        <taxon>Chromadorea</taxon>
        <taxon>Rhabditida</taxon>
        <taxon>Spirurina</taxon>
        <taxon>Oxyuridomorpha</taxon>
        <taxon>Oxyuroidea</taxon>
        <taxon>Oxyuridae</taxon>
        <taxon>Enterobius</taxon>
    </lineage>
</organism>
<proteinExistence type="predicted"/>
<dbReference type="WBParaSite" id="EVEC_0000370101-mRNA-1">
    <property type="protein sequence ID" value="EVEC_0000370101-mRNA-1"/>
    <property type="gene ID" value="EVEC_0000370101"/>
</dbReference>
<dbReference type="AlphaFoldDB" id="A0A0N4V180"/>
<reference evidence="3" key="1">
    <citation type="submission" date="2017-02" db="UniProtKB">
        <authorList>
            <consortium name="WormBaseParasite"/>
        </authorList>
    </citation>
    <scope>IDENTIFICATION</scope>
</reference>
<dbReference type="EMBL" id="UXUI01007588">
    <property type="protein sequence ID" value="VDD88266.1"/>
    <property type="molecule type" value="Genomic_DNA"/>
</dbReference>
<dbReference type="Proteomes" id="UP000274131">
    <property type="component" value="Unassembled WGS sequence"/>
</dbReference>
<gene>
    <name evidence="1" type="ORF">EVEC_LOCUS3409</name>
</gene>
<reference evidence="1 2" key="2">
    <citation type="submission" date="2018-10" db="EMBL/GenBank/DDBJ databases">
        <authorList>
            <consortium name="Pathogen Informatics"/>
        </authorList>
    </citation>
    <scope>NUCLEOTIDE SEQUENCE [LARGE SCALE GENOMIC DNA]</scope>
</reference>
<keyword evidence="2" id="KW-1185">Reference proteome</keyword>
<sequence>MQAEPSICNTTEGPNLMYCIYYRSTNVATNTVKVTRVGSLNGEISVQEYGLTNSSMVKLNTCSAIRTANFLAELYYCQSDLCNTNDGCQADRVFNPATNAVVVQYRAALTPEVALPDGSLVTNKVAGNNYCIESSGNGYKAQTFFCQANLCNSYDSVCPAYKSSMPHIYLDSIL</sequence>
<evidence type="ECO:0000313" key="2">
    <source>
        <dbReference type="Proteomes" id="UP000274131"/>
    </source>
</evidence>
<evidence type="ECO:0000313" key="1">
    <source>
        <dbReference type="EMBL" id="VDD88266.1"/>
    </source>
</evidence>
<protein>
    <submittedName>
        <fullName evidence="3">Thaumatin-like protein 1</fullName>
    </submittedName>
</protein>
<accession>A0A0N4V180</accession>